<dbReference type="Pfam" id="PF00072">
    <property type="entry name" value="Response_reg"/>
    <property type="match status" value="1"/>
</dbReference>
<evidence type="ECO:0000313" key="4">
    <source>
        <dbReference type="Proteomes" id="UP000006329"/>
    </source>
</evidence>
<dbReference type="GeneID" id="29740824"/>
<name>A0A0E2BGY3_9LEPT</name>
<dbReference type="InterPro" id="IPR011006">
    <property type="entry name" value="CheY-like_superfamily"/>
</dbReference>
<dbReference type="Gene3D" id="3.40.50.2300">
    <property type="match status" value="1"/>
</dbReference>
<reference evidence="3" key="1">
    <citation type="submission" date="2012-10" db="EMBL/GenBank/DDBJ databases">
        <authorList>
            <person name="Harkins D.M."/>
            <person name="Durkin A.S."/>
            <person name="Brinkac L.M."/>
            <person name="Haft D.H."/>
            <person name="Selengut J.D."/>
            <person name="Sanka R."/>
            <person name="DePew J."/>
            <person name="Purushe J."/>
            <person name="Matthias M.A."/>
            <person name="Vinetz J.M."/>
            <person name="Sutton G.G."/>
            <person name="Nierman W.C."/>
            <person name="Fouts D.E."/>
        </authorList>
    </citation>
    <scope>NUCLEOTIDE SEQUENCE [LARGE SCALE GENOMIC DNA]</scope>
    <source>
        <strain evidence="3">MOR084</strain>
    </source>
</reference>
<protein>
    <submittedName>
        <fullName evidence="3">Chemotaxis protein CheY</fullName>
    </submittedName>
</protein>
<dbReference type="EMBL" id="AHON02000032">
    <property type="protein sequence ID" value="EKO34211.1"/>
    <property type="molecule type" value="Genomic_DNA"/>
</dbReference>
<keyword evidence="4" id="KW-1185">Reference proteome</keyword>
<evidence type="ECO:0000256" key="1">
    <source>
        <dbReference type="PROSITE-ProRule" id="PRU00169"/>
    </source>
</evidence>
<dbReference type="PANTHER" id="PTHR43228">
    <property type="entry name" value="TWO-COMPONENT RESPONSE REGULATOR"/>
    <property type="match status" value="1"/>
</dbReference>
<dbReference type="PANTHER" id="PTHR43228:SF1">
    <property type="entry name" value="TWO-COMPONENT RESPONSE REGULATOR ARR22"/>
    <property type="match status" value="1"/>
</dbReference>
<dbReference type="InterPro" id="IPR001789">
    <property type="entry name" value="Sig_transdc_resp-reg_receiver"/>
</dbReference>
<dbReference type="Proteomes" id="UP000006329">
    <property type="component" value="Unassembled WGS sequence"/>
</dbReference>
<organism evidence="3 4">
    <name type="scientific">Leptospira santarosai str. MOR084</name>
    <dbReference type="NCBI Taxonomy" id="1049984"/>
    <lineage>
        <taxon>Bacteria</taxon>
        <taxon>Pseudomonadati</taxon>
        <taxon>Spirochaetota</taxon>
        <taxon>Spirochaetia</taxon>
        <taxon>Leptospirales</taxon>
        <taxon>Leptospiraceae</taxon>
        <taxon>Leptospira</taxon>
    </lineage>
</organism>
<feature type="modified residue" description="4-aspartylphosphate" evidence="1">
    <location>
        <position position="53"/>
    </location>
</feature>
<dbReference type="SUPFAM" id="SSF52172">
    <property type="entry name" value="CheY-like"/>
    <property type="match status" value="1"/>
</dbReference>
<dbReference type="AlphaFoldDB" id="A0A0E2BGY3"/>
<dbReference type="RefSeq" id="WP_004458304.1">
    <property type="nucleotide sequence ID" value="NZ_AHON02000032.1"/>
</dbReference>
<dbReference type="PROSITE" id="PS50110">
    <property type="entry name" value="RESPONSE_REGULATORY"/>
    <property type="match status" value="1"/>
</dbReference>
<evidence type="ECO:0000313" key="3">
    <source>
        <dbReference type="EMBL" id="EKO34211.1"/>
    </source>
</evidence>
<feature type="domain" description="Response regulatory" evidence="2">
    <location>
        <begin position="3"/>
        <end position="118"/>
    </location>
</feature>
<accession>A0A0E2BGY3</accession>
<keyword evidence="1" id="KW-0597">Phosphoprotein</keyword>
<dbReference type="SMART" id="SM00448">
    <property type="entry name" value="REC"/>
    <property type="match status" value="1"/>
</dbReference>
<gene>
    <name evidence="3" type="primary">cheY</name>
    <name evidence="3" type="ORF">LEP1GSC179_1749</name>
</gene>
<comment type="caution">
    <text evidence="3">The sequence shown here is derived from an EMBL/GenBank/DDBJ whole genome shotgun (WGS) entry which is preliminary data.</text>
</comment>
<dbReference type="InterPro" id="IPR052048">
    <property type="entry name" value="ST_Response_Regulator"/>
</dbReference>
<dbReference type="GO" id="GO:0000160">
    <property type="term" value="P:phosphorelay signal transduction system"/>
    <property type="evidence" value="ECO:0007669"/>
    <property type="project" value="InterPro"/>
</dbReference>
<proteinExistence type="predicted"/>
<sequence>MARILVVDDAKFMRTMVKDALTQTGHEIVGEAENGNIAVEQYKSLKPDLVTMDITMREKDGIEAAQEIFKLDAKARIIMVTALGQEDLLAKAIKMGVKDFVVKPFSPERLQQAADKALNS</sequence>
<evidence type="ECO:0000259" key="2">
    <source>
        <dbReference type="PROSITE" id="PS50110"/>
    </source>
</evidence>